<dbReference type="EMBL" id="CM056819">
    <property type="protein sequence ID" value="KAJ8625610.1"/>
    <property type="molecule type" value="Genomic_DNA"/>
</dbReference>
<evidence type="ECO:0000313" key="1">
    <source>
        <dbReference type="EMBL" id="KAJ8625610.1"/>
    </source>
</evidence>
<gene>
    <name evidence="1" type="ORF">MRB53_034140</name>
</gene>
<sequence>MRWGALGLAVACGRADLGKKIAVEDEKGKKATVGKAFPLFFSMNRRKRGLGFSPSRFSPFRRRRNLKEKSPVVNPWKVLKEQGGGAGAIESFEGDIRLSFLCFFVRRFGRQEQERERFKLLEGFCLPEPFMQLTPAVGSAWHIYGPYSTSHRVVRTVRI</sequence>
<organism evidence="1 2">
    <name type="scientific">Persea americana</name>
    <name type="common">Avocado</name>
    <dbReference type="NCBI Taxonomy" id="3435"/>
    <lineage>
        <taxon>Eukaryota</taxon>
        <taxon>Viridiplantae</taxon>
        <taxon>Streptophyta</taxon>
        <taxon>Embryophyta</taxon>
        <taxon>Tracheophyta</taxon>
        <taxon>Spermatophyta</taxon>
        <taxon>Magnoliopsida</taxon>
        <taxon>Magnoliidae</taxon>
        <taxon>Laurales</taxon>
        <taxon>Lauraceae</taxon>
        <taxon>Persea</taxon>
    </lineage>
</organism>
<proteinExistence type="predicted"/>
<accession>A0ACC2KX80</accession>
<comment type="caution">
    <text evidence="1">The sequence shown here is derived from an EMBL/GenBank/DDBJ whole genome shotgun (WGS) entry which is preliminary data.</text>
</comment>
<evidence type="ECO:0000313" key="2">
    <source>
        <dbReference type="Proteomes" id="UP001234297"/>
    </source>
</evidence>
<keyword evidence="2" id="KW-1185">Reference proteome</keyword>
<reference evidence="1 2" key="1">
    <citation type="journal article" date="2022" name="Hortic Res">
        <title>A haplotype resolved chromosomal level avocado genome allows analysis of novel avocado genes.</title>
        <authorList>
            <person name="Nath O."/>
            <person name="Fletcher S.J."/>
            <person name="Hayward A."/>
            <person name="Shaw L.M."/>
            <person name="Masouleh A.K."/>
            <person name="Furtado A."/>
            <person name="Henry R.J."/>
            <person name="Mitter N."/>
        </authorList>
    </citation>
    <scope>NUCLEOTIDE SEQUENCE [LARGE SCALE GENOMIC DNA]</scope>
    <source>
        <strain evidence="2">cv. Hass</strain>
    </source>
</reference>
<name>A0ACC2KX80_PERAE</name>
<protein>
    <submittedName>
        <fullName evidence="1">Uncharacterized protein</fullName>
    </submittedName>
</protein>
<dbReference type="Proteomes" id="UP001234297">
    <property type="component" value="Chromosome 11"/>
</dbReference>